<name>A0ABR1Y9I4_9PEZI</name>
<organism evidence="2 3">
    <name type="scientific">Phyllosticta capitalensis</name>
    <dbReference type="NCBI Taxonomy" id="121624"/>
    <lineage>
        <taxon>Eukaryota</taxon>
        <taxon>Fungi</taxon>
        <taxon>Dikarya</taxon>
        <taxon>Ascomycota</taxon>
        <taxon>Pezizomycotina</taxon>
        <taxon>Dothideomycetes</taxon>
        <taxon>Dothideomycetes incertae sedis</taxon>
        <taxon>Botryosphaeriales</taxon>
        <taxon>Phyllostictaceae</taxon>
        <taxon>Phyllosticta</taxon>
    </lineage>
</organism>
<keyword evidence="3" id="KW-1185">Reference proteome</keyword>
<dbReference type="PANTHER" id="PTHR28083">
    <property type="entry name" value="GOOD FOR FULL DBP5 ACTIVITY PROTEIN 2"/>
    <property type="match status" value="1"/>
</dbReference>
<sequence length="317" mass="36118">MDPPEFYSQFKLVDRFRHLLADAISQAAKLLREGEVGMEIRQDRSFHMSHWKKALRDGHLLVAYDDEHSIPKDGSQQPQLLEIGLCVFDPRSIPRHLQGNLLHPDWLPTAISKLQTRHVRVEENLHLVNDESVPPKFFVCPGGCQDYSLYCKTEVAKKDAIESFLRHHLHQYVRRPVYRRVALLFQGQDDLQTLKDLHVDANPRHVALLDLQQINPLVVAQDGEPHPMALRQAVADIGVSYKHAHNAANDATWTLVSGIVTGIRSISLQDRLEEPAFLRSPARALQELSEANADKCLFKAACKKCGYVHRSSWCKNR</sequence>
<dbReference type="Pfam" id="PF21762">
    <property type="entry name" value="DEDDh_C"/>
    <property type="match status" value="1"/>
</dbReference>
<evidence type="ECO:0000313" key="3">
    <source>
        <dbReference type="Proteomes" id="UP001492380"/>
    </source>
</evidence>
<gene>
    <name evidence="2" type="ORF">HDK90DRAFT_529482</name>
</gene>
<dbReference type="InterPro" id="IPR040151">
    <property type="entry name" value="Gfd2/YDR514C-like"/>
</dbReference>
<evidence type="ECO:0000313" key="2">
    <source>
        <dbReference type="EMBL" id="KAK8222675.1"/>
    </source>
</evidence>
<accession>A0ABR1Y9I4</accession>
<dbReference type="PANTHER" id="PTHR28083:SF1">
    <property type="entry name" value="GOOD FOR FULL DBP5 ACTIVITY PROTEIN 2"/>
    <property type="match status" value="1"/>
</dbReference>
<comment type="caution">
    <text evidence="2">The sequence shown here is derived from an EMBL/GenBank/DDBJ whole genome shotgun (WGS) entry which is preliminary data.</text>
</comment>
<dbReference type="InterPro" id="IPR048519">
    <property type="entry name" value="Gfd2/YDR514C-like_C"/>
</dbReference>
<protein>
    <recommendedName>
        <fullName evidence="1">Gfd2/YDR514C-like C-terminal domain-containing protein</fullName>
    </recommendedName>
</protein>
<dbReference type="EMBL" id="JBBWRZ010000015">
    <property type="protein sequence ID" value="KAK8222675.1"/>
    <property type="molecule type" value="Genomic_DNA"/>
</dbReference>
<reference evidence="2 3" key="1">
    <citation type="submission" date="2024-04" db="EMBL/GenBank/DDBJ databases">
        <title>Phyllosticta paracitricarpa is synonymous to the EU quarantine fungus P. citricarpa based on phylogenomic analyses.</title>
        <authorList>
            <consortium name="Lawrence Berkeley National Laboratory"/>
            <person name="Van Ingen-Buijs V.A."/>
            <person name="Van Westerhoven A.C."/>
            <person name="Haridas S."/>
            <person name="Skiadas P."/>
            <person name="Martin F."/>
            <person name="Groenewald J.Z."/>
            <person name="Crous P.W."/>
            <person name="Seidl M.F."/>
        </authorList>
    </citation>
    <scope>NUCLEOTIDE SEQUENCE [LARGE SCALE GENOMIC DNA]</scope>
    <source>
        <strain evidence="2 3">CBS 123374</strain>
    </source>
</reference>
<dbReference type="Proteomes" id="UP001492380">
    <property type="component" value="Unassembled WGS sequence"/>
</dbReference>
<feature type="domain" description="Gfd2/YDR514C-like C-terminal" evidence="1">
    <location>
        <begin position="77"/>
        <end position="256"/>
    </location>
</feature>
<proteinExistence type="predicted"/>
<evidence type="ECO:0000259" key="1">
    <source>
        <dbReference type="Pfam" id="PF21762"/>
    </source>
</evidence>